<dbReference type="InterPro" id="IPR036412">
    <property type="entry name" value="HAD-like_sf"/>
</dbReference>
<dbReference type="AlphaFoldDB" id="A0A0W0WI06"/>
<dbReference type="InterPro" id="IPR010036">
    <property type="entry name" value="MDP_1_eu_arc"/>
</dbReference>
<comment type="caution">
    <text evidence="1">The sequence shown here is derived from an EMBL/GenBank/DDBJ whole genome shotgun (WGS) entry which is preliminary data.</text>
</comment>
<dbReference type="PATRIC" id="fig|466.6.peg.3"/>
<keyword evidence="2" id="KW-1185">Reference proteome</keyword>
<dbReference type="PANTHER" id="PTHR17901">
    <property type="entry name" value="MAGNESIUM-DEPENDENT PHOSPHATASE 1 MDP1"/>
    <property type="match status" value="1"/>
</dbReference>
<gene>
    <name evidence="1" type="ORF">Lmac_0003</name>
</gene>
<accession>A0A0W0WI06</accession>
<protein>
    <submittedName>
        <fullName evidence="1">Acid Phosphatase</fullName>
    </submittedName>
</protein>
<dbReference type="EMBL" id="LNYL01000001">
    <property type="protein sequence ID" value="KTD31959.1"/>
    <property type="molecule type" value="Genomic_DNA"/>
</dbReference>
<sequence length="247" mass="27819">MAVVIVLDFDGVITKKKTRGFVLRTQITKERVQDNIRDQINLRNAIKKALVNGIPVAIASHATAPTESTLMKMRPRKKVDDFLSGKDLIQAYLAELLEDDKLVNKIIIEAYPGQKTIHLQTICDKTACQPSDITFFDDDPTNISTAKAKGYQTILVEKNTNLADHIDQIIENALASKQNVNASEKSTLKRDRIESPETQINERNKNQRLELSDSLLLRKNGIFPFTENPSPSFLITDTREPEVFSLN</sequence>
<reference evidence="1 2" key="1">
    <citation type="submission" date="2015-11" db="EMBL/GenBank/DDBJ databases">
        <title>Genomic analysis of 38 Legionella species identifies large and diverse effector repertoires.</title>
        <authorList>
            <person name="Burstein D."/>
            <person name="Amaro F."/>
            <person name="Zusman T."/>
            <person name="Lifshitz Z."/>
            <person name="Cohen O."/>
            <person name="Gilbert J.A."/>
            <person name="Pupko T."/>
            <person name="Shuman H.A."/>
            <person name="Segal G."/>
        </authorList>
    </citation>
    <scope>NUCLEOTIDE SEQUENCE [LARGE SCALE GENOMIC DNA]</scope>
    <source>
        <strain evidence="1 2">PX-1-G2-E2</strain>
    </source>
</reference>
<dbReference type="Proteomes" id="UP000054908">
    <property type="component" value="Unassembled WGS sequence"/>
</dbReference>
<evidence type="ECO:0000313" key="2">
    <source>
        <dbReference type="Proteomes" id="UP000054908"/>
    </source>
</evidence>
<dbReference type="InterPro" id="IPR023214">
    <property type="entry name" value="HAD_sf"/>
</dbReference>
<dbReference type="SUPFAM" id="SSF56784">
    <property type="entry name" value="HAD-like"/>
    <property type="match status" value="1"/>
</dbReference>
<proteinExistence type="predicted"/>
<dbReference type="RefSeq" id="WP_058450851.1">
    <property type="nucleotide sequence ID" value="NZ_CAAAIB010000003.1"/>
</dbReference>
<dbReference type="PANTHER" id="PTHR17901:SF14">
    <property type="entry name" value="MAGNESIUM-DEPENDENT PHOSPHATASE 1"/>
    <property type="match status" value="1"/>
</dbReference>
<name>A0A0W0WI06_9GAMM</name>
<dbReference type="OrthoDB" id="9797415at2"/>
<dbReference type="Gene3D" id="3.40.50.1000">
    <property type="entry name" value="HAD superfamily/HAD-like"/>
    <property type="match status" value="1"/>
</dbReference>
<evidence type="ECO:0000313" key="1">
    <source>
        <dbReference type="EMBL" id="KTD31959.1"/>
    </source>
</evidence>
<dbReference type="GO" id="GO:0003993">
    <property type="term" value="F:acid phosphatase activity"/>
    <property type="evidence" value="ECO:0007669"/>
    <property type="project" value="TreeGrafter"/>
</dbReference>
<organism evidence="1 2">
    <name type="scientific">Legionella maceachernii</name>
    <dbReference type="NCBI Taxonomy" id="466"/>
    <lineage>
        <taxon>Bacteria</taxon>
        <taxon>Pseudomonadati</taxon>
        <taxon>Pseudomonadota</taxon>
        <taxon>Gammaproteobacteria</taxon>
        <taxon>Legionellales</taxon>
        <taxon>Legionellaceae</taxon>
        <taxon>Legionella</taxon>
    </lineage>
</organism>